<dbReference type="PANTHER" id="PTHR15341:SF3">
    <property type="entry name" value="NUCLEAR NUCLEIC ACID-BINDING PROTEIN C1D"/>
    <property type="match status" value="1"/>
</dbReference>
<keyword evidence="3 6" id="KW-0698">rRNA processing</keyword>
<dbReference type="GO" id="GO:0005730">
    <property type="term" value="C:nucleolus"/>
    <property type="evidence" value="ECO:0007669"/>
    <property type="project" value="TreeGrafter"/>
</dbReference>
<evidence type="ECO:0000256" key="5">
    <source>
        <dbReference type="ARBA" id="ARBA00023242"/>
    </source>
</evidence>
<reference evidence="7" key="1">
    <citation type="submission" date="2021-11" db="EMBL/GenBank/DDBJ databases">
        <authorList>
            <person name="Herlambang A."/>
            <person name="Guo Y."/>
            <person name="Takashima Y."/>
            <person name="Nishizawa T."/>
        </authorList>
    </citation>
    <scope>NUCLEOTIDE SEQUENCE</scope>
    <source>
        <strain evidence="7">E1425</strain>
    </source>
</reference>
<dbReference type="AlphaFoldDB" id="A0A9P3HGT1"/>
<comment type="similarity">
    <text evidence="2 6">Belongs to the C1D family.</text>
</comment>
<dbReference type="InterPro" id="IPR011082">
    <property type="entry name" value="Exosome-assoc_fac/DNA_repair"/>
</dbReference>
<dbReference type="EMBL" id="BQFW01000012">
    <property type="protein sequence ID" value="GJJ76295.1"/>
    <property type="molecule type" value="Genomic_DNA"/>
</dbReference>
<evidence type="ECO:0000313" key="8">
    <source>
        <dbReference type="Proteomes" id="UP000827284"/>
    </source>
</evidence>
<dbReference type="GO" id="GO:0000178">
    <property type="term" value="C:exosome (RNase complex)"/>
    <property type="evidence" value="ECO:0007669"/>
    <property type="project" value="TreeGrafter"/>
</dbReference>
<organism evidence="7 8">
    <name type="scientific">Entomortierella parvispora</name>
    <dbReference type="NCBI Taxonomy" id="205924"/>
    <lineage>
        <taxon>Eukaryota</taxon>
        <taxon>Fungi</taxon>
        <taxon>Fungi incertae sedis</taxon>
        <taxon>Mucoromycota</taxon>
        <taxon>Mortierellomycotina</taxon>
        <taxon>Mortierellomycetes</taxon>
        <taxon>Mortierellales</taxon>
        <taxon>Mortierellaceae</taxon>
        <taxon>Entomortierella</taxon>
    </lineage>
</organism>
<keyword evidence="5 6" id="KW-0539">Nucleus</keyword>
<dbReference type="GO" id="GO:0000460">
    <property type="term" value="P:maturation of 5.8S rRNA"/>
    <property type="evidence" value="ECO:0007669"/>
    <property type="project" value="TreeGrafter"/>
</dbReference>
<dbReference type="GO" id="GO:0003723">
    <property type="term" value="F:RNA binding"/>
    <property type="evidence" value="ECO:0007669"/>
    <property type="project" value="UniProtKB-UniRule"/>
</dbReference>
<sequence>MPPKSEPAPLSQTLPLNHKNATNVLLDALAELDRILSPLFATPTTLNETLAKLDIEKRSQLEVMVAYAINTLAFINLKANGTAPASHPVMNELKRIKGYTQKLKQAMDGESAKKANMEVDKDAAARFIKGALASNLIADRKEAEAAAQ</sequence>
<protein>
    <recommendedName>
        <fullName evidence="6">Exosome complex protein</fullName>
    </recommendedName>
</protein>
<reference evidence="7" key="2">
    <citation type="journal article" date="2022" name="Microbiol. Resour. Announc.">
        <title>Whole-Genome Sequence of Entomortierella parvispora E1425, a Mucoromycotan Fungus Associated with Burkholderiaceae-Related Endosymbiotic Bacteria.</title>
        <authorList>
            <person name="Herlambang A."/>
            <person name="Guo Y."/>
            <person name="Takashima Y."/>
            <person name="Narisawa K."/>
            <person name="Ohta H."/>
            <person name="Nishizawa T."/>
        </authorList>
    </citation>
    <scope>NUCLEOTIDE SEQUENCE</scope>
    <source>
        <strain evidence="7">E1425</strain>
    </source>
</reference>
<comment type="caution">
    <text evidence="7">The sequence shown here is derived from an EMBL/GenBank/DDBJ whole genome shotgun (WGS) entry which is preliminary data.</text>
</comment>
<keyword evidence="4 6" id="KW-0694">RNA-binding</keyword>
<accession>A0A9P3HGT1</accession>
<dbReference type="InterPro" id="IPR007146">
    <property type="entry name" value="Sas10/Utp3/C1D"/>
</dbReference>
<evidence type="ECO:0000256" key="3">
    <source>
        <dbReference type="ARBA" id="ARBA00022552"/>
    </source>
</evidence>
<dbReference type="GO" id="GO:0003677">
    <property type="term" value="F:DNA binding"/>
    <property type="evidence" value="ECO:0007669"/>
    <property type="project" value="TreeGrafter"/>
</dbReference>
<evidence type="ECO:0000313" key="7">
    <source>
        <dbReference type="EMBL" id="GJJ76295.1"/>
    </source>
</evidence>
<comment type="function">
    <text evidence="6">Required for exosome-dependent processing of pre-rRNA and small nucleolar RNA (snRNA) precursors. Involved in processing of 35S pre-rRNA at the A0, A1 and A2 sites.</text>
</comment>
<name>A0A9P3HGT1_9FUNG</name>
<evidence type="ECO:0000256" key="6">
    <source>
        <dbReference type="RuleBase" id="RU368003"/>
    </source>
</evidence>
<proteinExistence type="inferred from homology"/>
<evidence type="ECO:0000256" key="4">
    <source>
        <dbReference type="ARBA" id="ARBA00022884"/>
    </source>
</evidence>
<dbReference type="OrthoDB" id="10261072at2759"/>
<keyword evidence="8" id="KW-1185">Reference proteome</keyword>
<evidence type="ECO:0000256" key="2">
    <source>
        <dbReference type="ARBA" id="ARBA00009154"/>
    </source>
</evidence>
<dbReference type="Pfam" id="PF04000">
    <property type="entry name" value="Sas10_Utp3"/>
    <property type="match status" value="1"/>
</dbReference>
<dbReference type="PANTHER" id="PTHR15341">
    <property type="entry name" value="SUN-COR STEROID HORMONE RECEPTOR CO-REPRESSOR"/>
    <property type="match status" value="1"/>
</dbReference>
<dbReference type="GO" id="GO:0010468">
    <property type="term" value="P:regulation of gene expression"/>
    <property type="evidence" value="ECO:0007669"/>
    <property type="project" value="TreeGrafter"/>
</dbReference>
<comment type="subcellular location">
    <subcellularLocation>
        <location evidence="1 6">Nucleus</location>
    </subcellularLocation>
</comment>
<evidence type="ECO:0000256" key="1">
    <source>
        <dbReference type="ARBA" id="ARBA00004123"/>
    </source>
</evidence>
<gene>
    <name evidence="7" type="ORF">EMPS_08654</name>
</gene>
<dbReference type="Proteomes" id="UP000827284">
    <property type="component" value="Unassembled WGS sequence"/>
</dbReference>